<dbReference type="InterPro" id="IPR036291">
    <property type="entry name" value="NAD(P)-bd_dom_sf"/>
</dbReference>
<keyword evidence="4" id="KW-1185">Reference proteome</keyword>
<dbReference type="PANTHER" id="PTHR43377">
    <property type="entry name" value="BILIVERDIN REDUCTASE A"/>
    <property type="match status" value="1"/>
</dbReference>
<dbReference type="Pfam" id="PF22725">
    <property type="entry name" value="GFO_IDH_MocA_C3"/>
    <property type="match status" value="1"/>
</dbReference>
<proteinExistence type="predicted"/>
<dbReference type="Gene3D" id="3.30.360.10">
    <property type="entry name" value="Dihydrodipicolinate Reductase, domain 2"/>
    <property type="match status" value="1"/>
</dbReference>
<accession>A0ABW5P7H9</accession>
<reference evidence="4" key="1">
    <citation type="journal article" date="2019" name="Int. J. Syst. Evol. Microbiol.">
        <title>The Global Catalogue of Microorganisms (GCM) 10K type strain sequencing project: providing services to taxonomists for standard genome sequencing and annotation.</title>
        <authorList>
            <consortium name="The Broad Institute Genomics Platform"/>
            <consortium name="The Broad Institute Genome Sequencing Center for Infectious Disease"/>
            <person name="Wu L."/>
            <person name="Ma J."/>
        </authorList>
    </citation>
    <scope>NUCLEOTIDE SEQUENCE [LARGE SCALE GENOMIC DNA]</scope>
    <source>
        <strain evidence="4">KCTC 3950</strain>
    </source>
</reference>
<dbReference type="InterPro" id="IPR055170">
    <property type="entry name" value="GFO_IDH_MocA-like_dom"/>
</dbReference>
<dbReference type="InterPro" id="IPR000683">
    <property type="entry name" value="Gfo/Idh/MocA-like_OxRdtase_N"/>
</dbReference>
<protein>
    <submittedName>
        <fullName evidence="3">Gfo/Idh/MocA family protein</fullName>
    </submittedName>
</protein>
<dbReference type="Proteomes" id="UP001597541">
    <property type="component" value="Unassembled WGS sequence"/>
</dbReference>
<dbReference type="SUPFAM" id="SSF55347">
    <property type="entry name" value="Glyceraldehyde-3-phosphate dehydrogenase-like, C-terminal domain"/>
    <property type="match status" value="1"/>
</dbReference>
<evidence type="ECO:0000313" key="4">
    <source>
        <dbReference type="Proteomes" id="UP001597541"/>
    </source>
</evidence>
<comment type="caution">
    <text evidence="3">The sequence shown here is derived from an EMBL/GenBank/DDBJ whole genome shotgun (WGS) entry which is preliminary data.</text>
</comment>
<organism evidence="3 4">
    <name type="scientific">Paenibacillus gansuensis</name>
    <dbReference type="NCBI Taxonomy" id="306542"/>
    <lineage>
        <taxon>Bacteria</taxon>
        <taxon>Bacillati</taxon>
        <taxon>Bacillota</taxon>
        <taxon>Bacilli</taxon>
        <taxon>Bacillales</taxon>
        <taxon>Paenibacillaceae</taxon>
        <taxon>Paenibacillus</taxon>
    </lineage>
</organism>
<dbReference type="PANTHER" id="PTHR43377:SF1">
    <property type="entry name" value="BILIVERDIN REDUCTASE A"/>
    <property type="match status" value="1"/>
</dbReference>
<dbReference type="InterPro" id="IPR051450">
    <property type="entry name" value="Gfo/Idh/MocA_Oxidoreductases"/>
</dbReference>
<evidence type="ECO:0000259" key="2">
    <source>
        <dbReference type="Pfam" id="PF22725"/>
    </source>
</evidence>
<dbReference type="RefSeq" id="WP_377598994.1">
    <property type="nucleotide sequence ID" value="NZ_JBHUME010000002.1"/>
</dbReference>
<sequence length="329" mass="36357">MIKVGMISYWHVHADEYTEDVINNPHTEVAAIWDEIPQRGREKAEKYGVPFIESLDELLGRSDIDAVVIDAPTNTHRDIMVKAAEAGKHIFTEKVVAPTQKELNEIYAAVRKAGVKLTVSLPRLYDAYTQPIRKLVEDGVLGRLTLARVRLSHNGAVAGWLPEHFFSKEQCAGGALIDLGCHPMYLVRTFLGLPEAVSANYGYVTGKEVEDNAVSVLSYENGAIGIVEAGFVNSHSPFSIEIHGTEGTLLYGFPEETIKVRSNRLSGQWEEVAIGDRLPRSFTQWVSHIEQGTEAEENLQIAADLTSLMEASNLSASERRTVKLSELAK</sequence>
<dbReference type="Pfam" id="PF01408">
    <property type="entry name" value="GFO_IDH_MocA"/>
    <property type="match status" value="1"/>
</dbReference>
<feature type="domain" description="Gfo/Idh/MocA-like oxidoreductase N-terminal" evidence="1">
    <location>
        <begin position="14"/>
        <end position="119"/>
    </location>
</feature>
<feature type="domain" description="GFO/IDH/MocA-like oxidoreductase" evidence="2">
    <location>
        <begin position="131"/>
        <end position="249"/>
    </location>
</feature>
<dbReference type="SUPFAM" id="SSF51735">
    <property type="entry name" value="NAD(P)-binding Rossmann-fold domains"/>
    <property type="match status" value="1"/>
</dbReference>
<evidence type="ECO:0000259" key="1">
    <source>
        <dbReference type="Pfam" id="PF01408"/>
    </source>
</evidence>
<dbReference type="Gene3D" id="3.40.50.720">
    <property type="entry name" value="NAD(P)-binding Rossmann-like Domain"/>
    <property type="match status" value="1"/>
</dbReference>
<name>A0ABW5P7H9_9BACL</name>
<dbReference type="EMBL" id="JBHUME010000002">
    <property type="protein sequence ID" value="MFD2610863.1"/>
    <property type="molecule type" value="Genomic_DNA"/>
</dbReference>
<gene>
    <name evidence="3" type="ORF">ACFSUF_00335</name>
</gene>
<evidence type="ECO:0000313" key="3">
    <source>
        <dbReference type="EMBL" id="MFD2610863.1"/>
    </source>
</evidence>